<keyword evidence="6" id="KW-1185">Reference proteome</keyword>
<dbReference type="SUPFAM" id="SSF46785">
    <property type="entry name" value="Winged helix' DNA-binding domain"/>
    <property type="match status" value="1"/>
</dbReference>
<evidence type="ECO:0000256" key="3">
    <source>
        <dbReference type="ARBA" id="ARBA00023125"/>
    </source>
</evidence>
<dbReference type="GO" id="GO:0003677">
    <property type="term" value="F:DNA binding"/>
    <property type="evidence" value="ECO:0007669"/>
    <property type="project" value="UniProtKB-KW"/>
</dbReference>
<dbReference type="GO" id="GO:0045892">
    <property type="term" value="P:negative regulation of DNA-templated transcription"/>
    <property type="evidence" value="ECO:0007669"/>
    <property type="project" value="InterPro"/>
</dbReference>
<dbReference type="InterPro" id="IPR036388">
    <property type="entry name" value="WH-like_DNA-bd_sf"/>
</dbReference>
<gene>
    <name evidence="5" type="ORF">HMPREF9441_01067</name>
</gene>
<keyword evidence="3" id="KW-0238">DNA-binding</keyword>
<dbReference type="Gene3D" id="1.10.10.10">
    <property type="entry name" value="Winged helix-like DNA-binding domain superfamily/Winged helix DNA-binding domain"/>
    <property type="match status" value="1"/>
</dbReference>
<evidence type="ECO:0000313" key="5">
    <source>
        <dbReference type="EMBL" id="EHH01019.1"/>
    </source>
</evidence>
<dbReference type="STRING" id="762968.HMPREF9441_01067"/>
<dbReference type="Proteomes" id="UP000003598">
    <property type="component" value="Unassembled WGS sequence"/>
</dbReference>
<dbReference type="PIRSF" id="PIRSF019455">
    <property type="entry name" value="CopR_AtkY"/>
    <property type="match status" value="1"/>
</dbReference>
<dbReference type="InterPro" id="IPR005650">
    <property type="entry name" value="BlaI_family"/>
</dbReference>
<organism evidence="5 6">
    <name type="scientific">Paraprevotella clara YIT 11840</name>
    <dbReference type="NCBI Taxonomy" id="762968"/>
    <lineage>
        <taxon>Bacteria</taxon>
        <taxon>Pseudomonadati</taxon>
        <taxon>Bacteroidota</taxon>
        <taxon>Bacteroidia</taxon>
        <taxon>Bacteroidales</taxon>
        <taxon>Prevotellaceae</taxon>
        <taxon>Paraprevotella</taxon>
    </lineage>
</organism>
<dbReference type="PATRIC" id="fig|762968.3.peg.955"/>
<evidence type="ECO:0000256" key="1">
    <source>
        <dbReference type="ARBA" id="ARBA00011046"/>
    </source>
</evidence>
<dbReference type="eggNOG" id="COG3682">
    <property type="taxonomic scope" value="Bacteria"/>
</dbReference>
<protein>
    <submittedName>
        <fullName evidence="5">Transcriptional regulator, BlaI/MecI/CopY family</fullName>
    </submittedName>
</protein>
<keyword evidence="2" id="KW-0805">Transcription regulation</keyword>
<sequence length="138" mass="16409">MFYLYLYRTKQRNRNNMRSLTQKEKEIMEILWEGGPMVIREMLEHYDAPKPHYNTVATLVKLLVEKGFVEYDVVGNIYLYRAKVSRKQYVGSALGDIISRYYNNSYAHVVSQFIEEDKMDVDELKQLIARIESGRKEE</sequence>
<dbReference type="InterPro" id="IPR036390">
    <property type="entry name" value="WH_DNA-bd_sf"/>
</dbReference>
<reference evidence="5 6" key="1">
    <citation type="submission" date="2011-03" db="EMBL/GenBank/DDBJ databases">
        <authorList>
            <person name="Weinstock G."/>
            <person name="Sodergren E."/>
            <person name="Clifton S."/>
            <person name="Fulton L."/>
            <person name="Fulton B."/>
            <person name="Courtney L."/>
            <person name="Fronick C."/>
            <person name="Harrison M."/>
            <person name="Strong C."/>
            <person name="Farmer C."/>
            <person name="Delahaunty K."/>
            <person name="Markovic C."/>
            <person name="Hall O."/>
            <person name="Minx P."/>
            <person name="Tomlinson C."/>
            <person name="Mitreva M."/>
            <person name="Hou S."/>
            <person name="Chen J."/>
            <person name="Wollam A."/>
            <person name="Pepin K.H."/>
            <person name="Johnson M."/>
            <person name="Bhonagiri V."/>
            <person name="Zhang X."/>
            <person name="Suruliraj S."/>
            <person name="Warren W."/>
            <person name="Chinwalla A."/>
            <person name="Mardis E.R."/>
            <person name="Wilson R.K."/>
        </authorList>
    </citation>
    <scope>NUCLEOTIDE SEQUENCE [LARGE SCALE GENOMIC DNA]</scope>
    <source>
        <strain evidence="5 6">YIT 11840</strain>
    </source>
</reference>
<evidence type="ECO:0000256" key="2">
    <source>
        <dbReference type="ARBA" id="ARBA00023015"/>
    </source>
</evidence>
<dbReference type="Pfam" id="PF03965">
    <property type="entry name" value="Penicillinase_R"/>
    <property type="match status" value="1"/>
</dbReference>
<comment type="similarity">
    <text evidence="1">Belongs to the BlaI transcriptional regulatory family.</text>
</comment>
<dbReference type="AlphaFoldDB" id="G5SP72"/>
<name>G5SP72_9BACT</name>
<dbReference type="EMBL" id="AFFY01000016">
    <property type="protein sequence ID" value="EHH01019.1"/>
    <property type="molecule type" value="Genomic_DNA"/>
</dbReference>
<evidence type="ECO:0000313" key="6">
    <source>
        <dbReference type="Proteomes" id="UP000003598"/>
    </source>
</evidence>
<dbReference type="HOGENOM" id="CLU_119090_4_0_10"/>
<accession>G5SP72</accession>
<dbReference type="Gene3D" id="1.10.4040.10">
    <property type="entry name" value="Penicillinase repressor domain"/>
    <property type="match status" value="1"/>
</dbReference>
<comment type="caution">
    <text evidence="5">The sequence shown here is derived from an EMBL/GenBank/DDBJ whole genome shotgun (WGS) entry which is preliminary data.</text>
</comment>
<evidence type="ECO:0000256" key="4">
    <source>
        <dbReference type="ARBA" id="ARBA00023163"/>
    </source>
</evidence>
<keyword evidence="4" id="KW-0804">Transcription</keyword>
<proteinExistence type="inferred from homology"/>